<dbReference type="RefSeq" id="XP_050513126.1">
    <property type="nucleotide sequence ID" value="XM_050657169.1"/>
</dbReference>
<keyword evidence="2" id="KW-1185">Reference proteome</keyword>
<dbReference type="EnsemblMetazoa" id="XM_050657169.1">
    <property type="protein sequence ID" value="XP_050513126.1"/>
    <property type="gene ID" value="LOC126888795"/>
</dbReference>
<reference evidence="1" key="1">
    <citation type="submission" date="2025-05" db="UniProtKB">
        <authorList>
            <consortium name="EnsemblMetazoa"/>
        </authorList>
    </citation>
    <scope>IDENTIFICATION</scope>
</reference>
<organism evidence="1 2">
    <name type="scientific">Diabrotica virgifera virgifera</name>
    <name type="common">western corn rootworm</name>
    <dbReference type="NCBI Taxonomy" id="50390"/>
    <lineage>
        <taxon>Eukaryota</taxon>
        <taxon>Metazoa</taxon>
        <taxon>Ecdysozoa</taxon>
        <taxon>Arthropoda</taxon>
        <taxon>Hexapoda</taxon>
        <taxon>Insecta</taxon>
        <taxon>Pterygota</taxon>
        <taxon>Neoptera</taxon>
        <taxon>Endopterygota</taxon>
        <taxon>Coleoptera</taxon>
        <taxon>Polyphaga</taxon>
        <taxon>Cucujiformia</taxon>
        <taxon>Chrysomeloidea</taxon>
        <taxon>Chrysomelidae</taxon>
        <taxon>Galerucinae</taxon>
        <taxon>Diabroticina</taxon>
        <taxon>Diabroticites</taxon>
        <taxon>Diabrotica</taxon>
    </lineage>
</organism>
<evidence type="ECO:0000313" key="2">
    <source>
        <dbReference type="Proteomes" id="UP001652700"/>
    </source>
</evidence>
<accession>A0ABM5KSG6</accession>
<name>A0ABM5KSG6_DIAVI</name>
<protein>
    <submittedName>
        <fullName evidence="1">Uncharacterized protein</fullName>
    </submittedName>
</protein>
<dbReference type="GeneID" id="126888795"/>
<proteinExistence type="predicted"/>
<dbReference type="Proteomes" id="UP001652700">
    <property type="component" value="Unplaced"/>
</dbReference>
<sequence>MYQSNMPVNQQYFPQHNANQLGGHNYRPRYAPPLFQMSPPVAPSYGVPRMSYQSSGAPAMAQKYDNMYNRAPANYPRIVPNRIVQSNIRLPGNHQEMRHVQNNSFASSTNQPGISRLPNQKDQFTNVSTRHKPYYGNFKEPPNKMTQNYSVPMETSAVEQDHNADPPVTTRNFQINNIGTTDGQRRKTYRFDLNEKKNLNETVSNPNMLNNTITSGMNRTMEMVPTAGSSKTDTTTAGKQFIFTGPVEKVIHWNMLLQDRFSLCLYEVIATMVCLQEGTIKTQKIMLVRNIKGPVLQVVYYVFTQIDLDDFHLGMTVRCVGSMIGYNILKAVSIRAATQDEIDHLERMSLISDQAVNFQLTH</sequence>
<evidence type="ECO:0000313" key="1">
    <source>
        <dbReference type="EnsemblMetazoa" id="XP_050513126.1"/>
    </source>
</evidence>